<feature type="region of interest" description="Disordered" evidence="1">
    <location>
        <begin position="186"/>
        <end position="236"/>
    </location>
</feature>
<organism evidence="2 3">
    <name type="scientific">Chlorella ohadii</name>
    <dbReference type="NCBI Taxonomy" id="2649997"/>
    <lineage>
        <taxon>Eukaryota</taxon>
        <taxon>Viridiplantae</taxon>
        <taxon>Chlorophyta</taxon>
        <taxon>core chlorophytes</taxon>
        <taxon>Trebouxiophyceae</taxon>
        <taxon>Chlorellales</taxon>
        <taxon>Chlorellaceae</taxon>
        <taxon>Chlorella clade</taxon>
        <taxon>Chlorella</taxon>
    </lineage>
</organism>
<dbReference type="EMBL" id="JADXDR010000056">
    <property type="protein sequence ID" value="KAI7842090.1"/>
    <property type="molecule type" value="Genomic_DNA"/>
</dbReference>
<reference evidence="2" key="1">
    <citation type="submission" date="2020-11" db="EMBL/GenBank/DDBJ databases">
        <title>Chlorella ohadii genome sequencing and assembly.</title>
        <authorList>
            <person name="Murik O."/>
            <person name="Treves H."/>
            <person name="Kedem I."/>
            <person name="Shotland Y."/>
            <person name="Kaplan A."/>
        </authorList>
    </citation>
    <scope>NUCLEOTIDE SEQUENCE</scope>
    <source>
        <strain evidence="2">1</strain>
    </source>
</reference>
<feature type="compositionally biased region" description="Basic and acidic residues" evidence="1">
    <location>
        <begin position="224"/>
        <end position="236"/>
    </location>
</feature>
<feature type="compositionally biased region" description="Low complexity" evidence="1">
    <location>
        <begin position="186"/>
        <end position="219"/>
    </location>
</feature>
<gene>
    <name evidence="2" type="ORF">COHA_004285</name>
</gene>
<proteinExistence type="predicted"/>
<keyword evidence="3" id="KW-1185">Reference proteome</keyword>
<comment type="caution">
    <text evidence="2">The sequence shown here is derived from an EMBL/GenBank/DDBJ whole genome shotgun (WGS) entry which is preliminary data.</text>
</comment>
<dbReference type="AlphaFoldDB" id="A0AAD5H6L4"/>
<evidence type="ECO:0000313" key="3">
    <source>
        <dbReference type="Proteomes" id="UP001205105"/>
    </source>
</evidence>
<evidence type="ECO:0000256" key="1">
    <source>
        <dbReference type="SAM" id="MobiDB-lite"/>
    </source>
</evidence>
<protein>
    <submittedName>
        <fullName evidence="2">Uncharacterized protein</fullName>
    </submittedName>
</protein>
<feature type="compositionally biased region" description="Low complexity" evidence="1">
    <location>
        <begin position="1"/>
        <end position="42"/>
    </location>
</feature>
<sequence>MGAGGSKAAAAQKAASRAAAAATRPPAAAAAAAGEAAAGISAAEREREAALRAQLAATAAEPADAAAQREAAERQHLVQSMQAVMAGVKQYQFEVYQNPETDKKYAVKKRSKEEKEAELVGRLTSPILRQLLEEHAWSVRQGKPLDAAAMARKYGAREDALAGVLQHNAMPIVYELPGGQMFGDWPRAPRAAAAAAAAAAQQPTQEQGQQEQAQQGQQQDEQEERQGQQDKQRRGS</sequence>
<name>A0AAD5H6L4_9CHLO</name>
<dbReference type="Proteomes" id="UP001205105">
    <property type="component" value="Unassembled WGS sequence"/>
</dbReference>
<feature type="region of interest" description="Disordered" evidence="1">
    <location>
        <begin position="1"/>
        <end position="43"/>
    </location>
</feature>
<accession>A0AAD5H6L4</accession>
<evidence type="ECO:0000313" key="2">
    <source>
        <dbReference type="EMBL" id="KAI7842090.1"/>
    </source>
</evidence>